<dbReference type="PANTHER" id="PTHR30246">
    <property type="entry name" value="2-KETO-3-DEOXY-6-PHOSPHOGLUCONATE ALDOLASE"/>
    <property type="match status" value="1"/>
</dbReference>
<proteinExistence type="inferred from homology"/>
<dbReference type="Proteomes" id="UP000450917">
    <property type="component" value="Unassembled WGS sequence"/>
</dbReference>
<evidence type="ECO:0000313" key="6">
    <source>
        <dbReference type="EMBL" id="MUG71527.1"/>
    </source>
</evidence>
<protein>
    <submittedName>
        <fullName evidence="6">Bifunctional 4-hydroxy-2-oxoglutarate aldolase/2-dehydro-3-deoxy-phosphogluconate aldolase</fullName>
        <ecNumber evidence="6">4.1.2.14</ecNumber>
        <ecNumber evidence="6">4.1.3.16</ecNumber>
    </submittedName>
</protein>
<dbReference type="NCBIfam" id="NF005119">
    <property type="entry name" value="PRK06552.1"/>
    <property type="match status" value="1"/>
</dbReference>
<dbReference type="EC" id="4.1.2.14" evidence="6"/>
<organism evidence="6 7">
    <name type="scientific">Paenibacillus validus</name>
    <dbReference type="NCBI Taxonomy" id="44253"/>
    <lineage>
        <taxon>Bacteria</taxon>
        <taxon>Bacillati</taxon>
        <taxon>Bacillota</taxon>
        <taxon>Bacilli</taxon>
        <taxon>Bacillales</taxon>
        <taxon>Paenibacillaceae</taxon>
        <taxon>Paenibacillus</taxon>
    </lineage>
</organism>
<dbReference type="InterPro" id="IPR013785">
    <property type="entry name" value="Aldolase_TIM"/>
</dbReference>
<dbReference type="PANTHER" id="PTHR30246:SF1">
    <property type="entry name" value="2-DEHYDRO-3-DEOXY-6-PHOSPHOGALACTONATE ALDOLASE-RELATED"/>
    <property type="match status" value="1"/>
</dbReference>
<dbReference type="GO" id="GO:0008700">
    <property type="term" value="F:(R,S)-4-hydroxy-2-oxoglutarate aldolase activity"/>
    <property type="evidence" value="ECO:0007669"/>
    <property type="project" value="UniProtKB-EC"/>
</dbReference>
<dbReference type="AlphaFoldDB" id="A0A7X3CSP1"/>
<dbReference type="EMBL" id="WNZX01000009">
    <property type="protein sequence ID" value="MUG71527.1"/>
    <property type="molecule type" value="Genomic_DNA"/>
</dbReference>
<dbReference type="GO" id="GO:0008675">
    <property type="term" value="F:2-dehydro-3-deoxy-phosphogluconate aldolase activity"/>
    <property type="evidence" value="ECO:0007669"/>
    <property type="project" value="UniProtKB-EC"/>
</dbReference>
<dbReference type="Gene3D" id="3.20.20.70">
    <property type="entry name" value="Aldolase class I"/>
    <property type="match status" value="1"/>
</dbReference>
<dbReference type="EC" id="4.1.3.16" evidence="6"/>
<comment type="pathway">
    <text evidence="1">Carbohydrate acid metabolism.</text>
</comment>
<dbReference type="RefSeq" id="WP_127606266.1">
    <property type="nucleotide sequence ID" value="NZ_JARTHJ010000003.1"/>
</dbReference>
<comment type="caution">
    <text evidence="6">The sequence shown here is derived from an EMBL/GenBank/DDBJ whole genome shotgun (WGS) entry which is preliminary data.</text>
</comment>
<name>A0A7X3CSP1_9BACL</name>
<evidence type="ECO:0000256" key="1">
    <source>
        <dbReference type="ARBA" id="ARBA00004761"/>
    </source>
</evidence>
<dbReference type="InterPro" id="IPR000887">
    <property type="entry name" value="Aldlse_KDPG_KHG"/>
</dbReference>
<evidence type="ECO:0000256" key="4">
    <source>
        <dbReference type="ARBA" id="ARBA00023239"/>
    </source>
</evidence>
<dbReference type="SUPFAM" id="SSF51569">
    <property type="entry name" value="Aldolase"/>
    <property type="match status" value="1"/>
</dbReference>
<dbReference type="Pfam" id="PF01081">
    <property type="entry name" value="Aldolase"/>
    <property type="match status" value="1"/>
</dbReference>
<evidence type="ECO:0000313" key="7">
    <source>
        <dbReference type="Proteomes" id="UP000450917"/>
    </source>
</evidence>
<dbReference type="CDD" id="cd00452">
    <property type="entry name" value="KDPG_aldolase"/>
    <property type="match status" value="1"/>
</dbReference>
<keyword evidence="7" id="KW-1185">Reference proteome</keyword>
<evidence type="ECO:0000256" key="2">
    <source>
        <dbReference type="ARBA" id="ARBA00006906"/>
    </source>
</evidence>
<keyword evidence="4 6" id="KW-0456">Lyase</keyword>
<dbReference type="NCBIfam" id="TIGR01182">
    <property type="entry name" value="eda"/>
    <property type="match status" value="1"/>
</dbReference>
<evidence type="ECO:0000256" key="5">
    <source>
        <dbReference type="ARBA" id="ARBA00023277"/>
    </source>
</evidence>
<comment type="similarity">
    <text evidence="2">Belongs to the KHG/KDPG aldolase family.</text>
</comment>
<accession>A0A7X3CSP1</accession>
<reference evidence="6 7" key="1">
    <citation type="submission" date="2019-11" db="EMBL/GenBank/DDBJ databases">
        <title>Draft genome sequences of five Paenibacillus species of dairy origin.</title>
        <authorList>
            <person name="Olajide A.M."/>
            <person name="Chen S."/>
            <person name="Lapointe G."/>
        </authorList>
    </citation>
    <scope>NUCLEOTIDE SEQUENCE [LARGE SCALE GENOMIC DNA]</scope>
    <source>
        <strain evidence="6 7">2CS3</strain>
    </source>
</reference>
<evidence type="ECO:0000256" key="3">
    <source>
        <dbReference type="ARBA" id="ARBA00011233"/>
    </source>
</evidence>
<comment type="subunit">
    <text evidence="3">Homotrimer.</text>
</comment>
<gene>
    <name evidence="6" type="primary">eda</name>
    <name evidence="6" type="ORF">GNP93_12690</name>
</gene>
<keyword evidence="5" id="KW-0119">Carbohydrate metabolism</keyword>
<sequence>MNPKQNVINKIHQTGIVSVVRSETKEQAYRTIEACLAGGISAIEVTFTVPNAHHIVEDLAGKYSHDEMILGAGTVLDAETARIAILSGAQYIVMPYFNQDVVRMCNRYAIPCMPGVMTIKEVIEAMESGVEIMKLFPGELFGPSMIKSIKGPLPQAQLMPTGGVDLDNVGEWLEAGAIAVGIGSHLTRGALRGDYASVTEIGKKFVEKVRETRNKMKTKNR</sequence>